<organism evidence="16 17">
    <name type="scientific">Aquisalinus flavus</name>
    <dbReference type="NCBI Taxonomy" id="1526572"/>
    <lineage>
        <taxon>Bacteria</taxon>
        <taxon>Pseudomonadati</taxon>
        <taxon>Pseudomonadota</taxon>
        <taxon>Alphaproteobacteria</taxon>
        <taxon>Parvularculales</taxon>
        <taxon>Parvularculaceae</taxon>
        <taxon>Aquisalinus</taxon>
    </lineage>
</organism>
<keyword evidence="8" id="KW-0762">Sugar transport</keyword>
<dbReference type="GO" id="GO:0009401">
    <property type="term" value="P:phosphoenolpyruvate-dependent sugar phosphotransferase system"/>
    <property type="evidence" value="ECO:0007669"/>
    <property type="project" value="UniProtKB-KW"/>
</dbReference>
<dbReference type="InterPro" id="IPR000032">
    <property type="entry name" value="HPr-like"/>
</dbReference>
<keyword evidence="6" id="KW-0813">Transport</keyword>
<dbReference type="GO" id="GO:0008965">
    <property type="term" value="F:phosphoenolpyruvate-protein phosphotransferase activity"/>
    <property type="evidence" value="ECO:0007669"/>
    <property type="project" value="UniProtKB-EC"/>
</dbReference>
<dbReference type="EMBL" id="BMGH01000001">
    <property type="protein sequence ID" value="GGD00727.1"/>
    <property type="molecule type" value="Genomic_DNA"/>
</dbReference>
<dbReference type="NCBIfam" id="TIGR01417">
    <property type="entry name" value="PTS_I_fam"/>
    <property type="match status" value="1"/>
</dbReference>
<keyword evidence="11" id="KW-0479">Metal-binding</keyword>
<keyword evidence="17" id="KW-1185">Reference proteome</keyword>
<dbReference type="PROSITE" id="PS51093">
    <property type="entry name" value="PTS_EIIA_TYPE_1"/>
    <property type="match status" value="1"/>
</dbReference>
<dbReference type="Pfam" id="PF05524">
    <property type="entry name" value="PEP-utilisers_N"/>
    <property type="match status" value="1"/>
</dbReference>
<dbReference type="InterPro" id="IPR050499">
    <property type="entry name" value="PEP-utilizing_PTS_enzyme"/>
</dbReference>
<dbReference type="PROSITE" id="PS51350">
    <property type="entry name" value="PTS_HPR_DOM"/>
    <property type="match status" value="1"/>
</dbReference>
<evidence type="ECO:0000256" key="10">
    <source>
        <dbReference type="ARBA" id="ARBA00022683"/>
    </source>
</evidence>
<dbReference type="NCBIfam" id="TIGR01003">
    <property type="entry name" value="PTS_HPr_family"/>
    <property type="match status" value="1"/>
</dbReference>
<dbReference type="Gene3D" id="3.50.30.10">
    <property type="entry name" value="Phosphohistidine domain"/>
    <property type="match status" value="1"/>
</dbReference>
<dbReference type="InterPro" id="IPR001020">
    <property type="entry name" value="PTS_HPr_His_P_site"/>
</dbReference>
<comment type="caution">
    <text evidence="16">The sequence shown here is derived from an EMBL/GenBank/DDBJ whole genome shotgun (WGS) entry which is preliminary data.</text>
</comment>
<dbReference type="InterPro" id="IPR011055">
    <property type="entry name" value="Dup_hybrid_motif"/>
</dbReference>
<evidence type="ECO:0000256" key="12">
    <source>
        <dbReference type="ARBA" id="ARBA00022777"/>
    </source>
</evidence>
<dbReference type="SUPFAM" id="SSF55594">
    <property type="entry name" value="HPr-like"/>
    <property type="match status" value="1"/>
</dbReference>
<dbReference type="CDD" id="cd00367">
    <property type="entry name" value="PTS-HPr_like"/>
    <property type="match status" value="1"/>
</dbReference>
<dbReference type="GO" id="GO:0005737">
    <property type="term" value="C:cytoplasm"/>
    <property type="evidence" value="ECO:0007669"/>
    <property type="project" value="UniProtKB-SubCell"/>
</dbReference>
<dbReference type="EC" id="2.7.3.9" evidence="5"/>
<dbReference type="Gene3D" id="2.70.70.10">
    <property type="entry name" value="Glucose Permease (Domain IIA)"/>
    <property type="match status" value="1"/>
</dbReference>
<feature type="domain" description="PTS EIIA type-1" evidence="14">
    <location>
        <begin position="18"/>
        <end position="122"/>
    </location>
</feature>
<dbReference type="Pfam" id="PF00381">
    <property type="entry name" value="PTS-HPr"/>
    <property type="match status" value="1"/>
</dbReference>
<dbReference type="Proteomes" id="UP000613582">
    <property type="component" value="Unassembled WGS sequence"/>
</dbReference>
<dbReference type="InterPro" id="IPR035895">
    <property type="entry name" value="HPr-like_sf"/>
</dbReference>
<reference evidence="16" key="2">
    <citation type="submission" date="2020-09" db="EMBL/GenBank/DDBJ databases">
        <authorList>
            <person name="Sun Q."/>
            <person name="Zhou Y."/>
        </authorList>
    </citation>
    <scope>NUCLEOTIDE SEQUENCE</scope>
    <source>
        <strain evidence="16">CGMCC 1.12921</strain>
    </source>
</reference>
<dbReference type="Pfam" id="PF02896">
    <property type="entry name" value="PEP-utilizers_C"/>
    <property type="match status" value="1"/>
</dbReference>
<evidence type="ECO:0000256" key="7">
    <source>
        <dbReference type="ARBA" id="ARBA00022490"/>
    </source>
</evidence>
<dbReference type="PANTHER" id="PTHR46244:SF6">
    <property type="entry name" value="PHOSPHOENOLPYRUVATE-PROTEIN PHOSPHOTRANSFERASE"/>
    <property type="match status" value="1"/>
</dbReference>
<keyword evidence="7" id="KW-0963">Cytoplasm</keyword>
<evidence type="ECO:0000256" key="11">
    <source>
        <dbReference type="ARBA" id="ARBA00022723"/>
    </source>
</evidence>
<feature type="domain" description="HPr" evidence="15">
    <location>
        <begin position="165"/>
        <end position="252"/>
    </location>
</feature>
<dbReference type="InterPro" id="IPR036637">
    <property type="entry name" value="Phosphohistidine_dom_sf"/>
</dbReference>
<proteinExistence type="inferred from homology"/>
<dbReference type="InterPro" id="IPR001127">
    <property type="entry name" value="PTS_EIIA_1_perm"/>
</dbReference>
<evidence type="ECO:0000256" key="3">
    <source>
        <dbReference type="ARBA" id="ARBA00004496"/>
    </source>
</evidence>
<dbReference type="SUPFAM" id="SSF51621">
    <property type="entry name" value="Phosphoenolpyruvate/pyruvate domain"/>
    <property type="match status" value="1"/>
</dbReference>
<evidence type="ECO:0000256" key="4">
    <source>
        <dbReference type="ARBA" id="ARBA00007837"/>
    </source>
</evidence>
<evidence type="ECO:0000259" key="14">
    <source>
        <dbReference type="PROSITE" id="PS51093"/>
    </source>
</evidence>
<protein>
    <recommendedName>
        <fullName evidence="5">phosphoenolpyruvate--protein phosphotransferase</fullName>
        <ecNumber evidence="5">2.7.3.9</ecNumber>
    </recommendedName>
</protein>
<evidence type="ECO:0000256" key="13">
    <source>
        <dbReference type="ARBA" id="ARBA00022842"/>
    </source>
</evidence>
<evidence type="ECO:0000256" key="6">
    <source>
        <dbReference type="ARBA" id="ARBA00022448"/>
    </source>
</evidence>
<dbReference type="GO" id="GO:0046872">
    <property type="term" value="F:metal ion binding"/>
    <property type="evidence" value="ECO:0007669"/>
    <property type="project" value="UniProtKB-KW"/>
</dbReference>
<evidence type="ECO:0000256" key="2">
    <source>
        <dbReference type="ARBA" id="ARBA00001946"/>
    </source>
</evidence>
<comment type="similarity">
    <text evidence="4">Belongs to the PEP-utilizing enzyme family.</text>
</comment>
<dbReference type="InterPro" id="IPR000121">
    <property type="entry name" value="PEP_util_C"/>
</dbReference>
<keyword evidence="13" id="KW-0460">Magnesium</keyword>
<evidence type="ECO:0000256" key="9">
    <source>
        <dbReference type="ARBA" id="ARBA00022679"/>
    </source>
</evidence>
<dbReference type="InterPro" id="IPR008731">
    <property type="entry name" value="PTS_EIN"/>
</dbReference>
<dbReference type="PROSITE" id="PS00369">
    <property type="entry name" value="PTS_HPR_HIS"/>
    <property type="match status" value="1"/>
</dbReference>
<dbReference type="PROSITE" id="PS00742">
    <property type="entry name" value="PEP_ENZYMES_2"/>
    <property type="match status" value="1"/>
</dbReference>
<evidence type="ECO:0000313" key="17">
    <source>
        <dbReference type="Proteomes" id="UP000613582"/>
    </source>
</evidence>
<dbReference type="AlphaFoldDB" id="A0A8J2V497"/>
<dbReference type="InterPro" id="IPR040442">
    <property type="entry name" value="Pyrv_kinase-like_dom_sf"/>
</dbReference>
<dbReference type="Gene3D" id="1.10.274.10">
    <property type="entry name" value="PtsI, HPr-binding domain"/>
    <property type="match status" value="1"/>
</dbReference>
<dbReference type="InterPro" id="IPR006318">
    <property type="entry name" value="PTS_EI-like"/>
</dbReference>
<evidence type="ECO:0000313" key="16">
    <source>
        <dbReference type="EMBL" id="GGD00727.1"/>
    </source>
</evidence>
<evidence type="ECO:0000256" key="5">
    <source>
        <dbReference type="ARBA" id="ARBA00012232"/>
    </source>
</evidence>
<dbReference type="GO" id="GO:0016301">
    <property type="term" value="F:kinase activity"/>
    <property type="evidence" value="ECO:0007669"/>
    <property type="project" value="UniProtKB-KW"/>
</dbReference>
<keyword evidence="9" id="KW-0808">Transferase</keyword>
<dbReference type="PROSITE" id="PS00371">
    <property type="entry name" value="PTS_EIIA_TYPE_1_HIS"/>
    <property type="match status" value="1"/>
</dbReference>
<name>A0A8J2V497_9PROT</name>
<dbReference type="PANTHER" id="PTHR46244">
    <property type="entry name" value="PHOSPHOENOLPYRUVATE-PROTEIN PHOSPHOTRANSFERASE"/>
    <property type="match status" value="1"/>
</dbReference>
<dbReference type="InterPro" id="IPR008279">
    <property type="entry name" value="PEP-util_enz_mobile_dom"/>
</dbReference>
<reference evidence="16" key="1">
    <citation type="journal article" date="2014" name="Int. J. Syst. Evol. Microbiol.">
        <title>Complete genome sequence of Corynebacterium casei LMG S-19264T (=DSM 44701T), isolated from a smear-ripened cheese.</title>
        <authorList>
            <consortium name="US DOE Joint Genome Institute (JGI-PGF)"/>
            <person name="Walter F."/>
            <person name="Albersmeier A."/>
            <person name="Kalinowski J."/>
            <person name="Ruckert C."/>
        </authorList>
    </citation>
    <scope>NUCLEOTIDE SEQUENCE</scope>
    <source>
        <strain evidence="16">CGMCC 1.12921</strain>
    </source>
</reference>
<dbReference type="SUPFAM" id="SSF51261">
    <property type="entry name" value="Duplicated hybrid motif"/>
    <property type="match status" value="1"/>
</dbReference>
<evidence type="ECO:0000256" key="8">
    <source>
        <dbReference type="ARBA" id="ARBA00022597"/>
    </source>
</evidence>
<keyword evidence="10" id="KW-0598">Phosphotransferase system</keyword>
<comment type="subcellular location">
    <subcellularLocation>
        <location evidence="3">Cytoplasm</location>
    </subcellularLocation>
</comment>
<dbReference type="NCBIfam" id="TIGR00830">
    <property type="entry name" value="PTBA"/>
    <property type="match status" value="1"/>
</dbReference>
<dbReference type="InterPro" id="IPR023151">
    <property type="entry name" value="PEP_util_CS"/>
</dbReference>
<dbReference type="PRINTS" id="PR00107">
    <property type="entry name" value="PHOSPHOCPHPR"/>
</dbReference>
<dbReference type="Pfam" id="PF00358">
    <property type="entry name" value="PTS_EIIA_1"/>
    <property type="match status" value="1"/>
</dbReference>
<dbReference type="InterPro" id="IPR015813">
    <property type="entry name" value="Pyrv/PenolPyrv_kinase-like_dom"/>
</dbReference>
<gene>
    <name evidence="16" type="ORF">GCM10011342_07200</name>
</gene>
<evidence type="ECO:0000256" key="1">
    <source>
        <dbReference type="ARBA" id="ARBA00000683"/>
    </source>
</evidence>
<keyword evidence="12" id="KW-0418">Kinase</keyword>
<dbReference type="SUPFAM" id="SSF47831">
    <property type="entry name" value="Enzyme I of the PEP:sugar phosphotransferase system HPr-binding (sub)domain"/>
    <property type="match status" value="1"/>
</dbReference>
<dbReference type="Pfam" id="PF00391">
    <property type="entry name" value="PEP-utilizers"/>
    <property type="match status" value="1"/>
</dbReference>
<dbReference type="Gene3D" id="3.30.1340.10">
    <property type="entry name" value="HPr-like"/>
    <property type="match status" value="1"/>
</dbReference>
<dbReference type="RefSeq" id="WP_206711335.1">
    <property type="nucleotide sequence ID" value="NZ_BMGH01000001.1"/>
</dbReference>
<dbReference type="PRINTS" id="PR01736">
    <property type="entry name" value="PHPHTRNFRASE"/>
</dbReference>
<comment type="cofactor">
    <cofactor evidence="2">
        <name>Mg(2+)</name>
        <dbReference type="ChEBI" id="CHEBI:18420"/>
    </cofactor>
</comment>
<dbReference type="SUPFAM" id="SSF52009">
    <property type="entry name" value="Phosphohistidine domain"/>
    <property type="match status" value="1"/>
</dbReference>
<sequence length="842" mass="86869">MILAPVSGWFGPLAEAPDPVFAEGMMGAGGLVDPIAGELRAPCDGVILTVPGSLHAVTLRGGNGAEILLHVGIETVALQGRGFTAHVSEGDKVSAGDLLLSFDLDILADHATSLQTPVVVANQDEGYSLSQMAAPGPVNVGDPLFTVMRSAAPRQAQPAAAAGSSVNDDVLVLLANGIHARPAARLADLAKQFEARGWLVRAGKRGNVRSPVALMTLGIGHGDMVGIETTGADAGALMSALKQAIEAGLGEITVPLRSAGSDMDEARGTRPDAIALDGTSMIAGVSAAPGLVIGPVKGFEDQAADIAEMGQGVGIERAALSEATAQVSATIGDRLERAKGQEAEILRAHLVLLDDETLTEQAMALVGEGKSAAFAWHSAIQRQVKALKALDDALLVERADDLSDLESQVIAAIAGGRSDGAASCHGAIIVAEELYPSQFLVLAEAGAAGICLTGGGATSHVAILAAEKGIPALVAADRGALTIPDGTPVILSCDTGMMHVAPRPDILAETEQGIARRQSNMAKAAVNAAEPAMTQDGHRIEVFANLGGGQGARDAVANGAEGCGLLRTEFLYMSRATPPGEDEQAAAYQAIADDLDGRPLVIRTLDIGGDKPASFVRFPKEDNPALGLRGVRLTLRRRDLLETQLRAILRVKSANPIQIMLPMVTSIDEVAAVREVLRSLEAGAGASRSLPLGIMVETPASAVTARALAPHVDFFSIGTNDLTQYALAMDRGNPQLAAQVDSFHPAVLNLIAMTAEAGAAHGKWVGVCGSMASHPLAAPVLAGMGVTELSATIRSVPVIKAVLRSVTMEDCRALAGTALEMESADAVRAHILSVWPHLRDWM</sequence>
<evidence type="ECO:0000259" key="15">
    <source>
        <dbReference type="PROSITE" id="PS51350"/>
    </source>
</evidence>
<dbReference type="Gene3D" id="3.20.20.60">
    <property type="entry name" value="Phosphoenolpyruvate-binding domains"/>
    <property type="match status" value="1"/>
</dbReference>
<accession>A0A8J2V497</accession>
<dbReference type="InterPro" id="IPR036618">
    <property type="entry name" value="PtsI_HPr-bd_sf"/>
</dbReference>
<comment type="catalytic activity">
    <reaction evidence="1">
        <text>L-histidyl-[protein] + phosphoenolpyruvate = N(pros)-phospho-L-histidyl-[protein] + pyruvate</text>
        <dbReference type="Rhea" id="RHEA:23880"/>
        <dbReference type="Rhea" id="RHEA-COMP:9745"/>
        <dbReference type="Rhea" id="RHEA-COMP:9746"/>
        <dbReference type="ChEBI" id="CHEBI:15361"/>
        <dbReference type="ChEBI" id="CHEBI:29979"/>
        <dbReference type="ChEBI" id="CHEBI:58702"/>
        <dbReference type="ChEBI" id="CHEBI:64837"/>
        <dbReference type="EC" id="2.7.3.9"/>
    </reaction>
</comment>